<dbReference type="GO" id="GO:0016740">
    <property type="term" value="F:transferase activity"/>
    <property type="evidence" value="ECO:0007669"/>
    <property type="project" value="UniProtKB-KW"/>
</dbReference>
<dbReference type="PANTHER" id="PTHR28055">
    <property type="entry name" value="ALTERED INHERITANCE OF MITOCHONDRIA PROTEIN 41, MITOCHONDRIAL"/>
    <property type="match status" value="1"/>
</dbReference>
<name>A0A239TG89_9FIRM</name>
<gene>
    <name evidence="1" type="primary">yqeY</name>
    <name evidence="1" type="ORF">SAMEA4364220_00623</name>
</gene>
<dbReference type="AlphaFoldDB" id="A0A239TG89"/>
<reference evidence="1 2" key="1">
    <citation type="submission" date="2017-06" db="EMBL/GenBank/DDBJ databases">
        <authorList>
            <consortium name="Pathogen Informatics"/>
        </authorList>
    </citation>
    <scope>NUCLEOTIDE SEQUENCE [LARGE SCALE GENOMIC DNA]</scope>
    <source>
        <strain evidence="1 2">NCTC10570</strain>
    </source>
</reference>
<dbReference type="eggNOG" id="COG1610">
    <property type="taxonomic scope" value="Bacteria"/>
</dbReference>
<dbReference type="InterPro" id="IPR042184">
    <property type="entry name" value="YqeY/Aim41_N"/>
</dbReference>
<sequence length="149" mass="16605">MSLKTQLMDDMKAAMKAKEAGKQKLAVIRMVRSAIRQTEIDGKKELDDNDVIALISKEVKMRKDSIEEFKKGGREDLVEQTEAEIAVLMPYLPKQLSEEEVRALVKEAIANTNATTIKDMGKVMGQLMPKVKGRADGKMVNTIVKELLG</sequence>
<dbReference type="PANTHER" id="PTHR28055:SF1">
    <property type="entry name" value="ALTERED INHERITANCE OF MITOCHONDRIA PROTEIN 41, MITOCHONDRIAL"/>
    <property type="match status" value="1"/>
</dbReference>
<dbReference type="Gene3D" id="1.10.1510.10">
    <property type="entry name" value="Uncharacterised protein YqeY/AIM41 PF09424, N-terminal domain"/>
    <property type="match status" value="1"/>
</dbReference>
<dbReference type="RefSeq" id="WP_027889667.1">
    <property type="nucleotide sequence ID" value="NZ_LT906446.1"/>
</dbReference>
<keyword evidence="2" id="KW-1185">Reference proteome</keyword>
<dbReference type="GeneID" id="78506653"/>
<evidence type="ECO:0000313" key="2">
    <source>
        <dbReference type="Proteomes" id="UP000215383"/>
    </source>
</evidence>
<dbReference type="InterPro" id="IPR003789">
    <property type="entry name" value="Asn/Gln_tRNA_amidoTrase-B-like"/>
</dbReference>
<dbReference type="EMBL" id="LT906446">
    <property type="protein sequence ID" value="SNU96656.1"/>
    <property type="molecule type" value="Genomic_DNA"/>
</dbReference>
<evidence type="ECO:0000313" key="1">
    <source>
        <dbReference type="EMBL" id="SNU96656.1"/>
    </source>
</evidence>
<dbReference type="InterPro" id="IPR023168">
    <property type="entry name" value="GatB_Yqey_C_2"/>
</dbReference>
<dbReference type="InterPro" id="IPR019004">
    <property type="entry name" value="YqeY/Aim41"/>
</dbReference>
<dbReference type="Pfam" id="PF09424">
    <property type="entry name" value="YqeY"/>
    <property type="match status" value="1"/>
</dbReference>
<accession>A0A239TG89</accession>
<dbReference type="Gene3D" id="1.10.10.410">
    <property type="match status" value="1"/>
</dbReference>
<proteinExistence type="predicted"/>
<dbReference type="SUPFAM" id="SSF89095">
    <property type="entry name" value="GatB/YqeY motif"/>
    <property type="match status" value="1"/>
</dbReference>
<protein>
    <submittedName>
        <fullName evidence="1">Glutamyl-tRNA(Gln) amidotransferase subunit E</fullName>
    </submittedName>
</protein>
<dbReference type="GO" id="GO:0016884">
    <property type="term" value="F:carbon-nitrogen ligase activity, with glutamine as amido-N-donor"/>
    <property type="evidence" value="ECO:0007669"/>
    <property type="project" value="InterPro"/>
</dbReference>
<organism evidence="1 2">
    <name type="scientific">Megamonas hypermegale</name>
    <dbReference type="NCBI Taxonomy" id="158847"/>
    <lineage>
        <taxon>Bacteria</taxon>
        <taxon>Bacillati</taxon>
        <taxon>Bacillota</taxon>
        <taxon>Negativicutes</taxon>
        <taxon>Selenomonadales</taxon>
        <taxon>Selenomonadaceae</taxon>
        <taxon>Megamonas</taxon>
    </lineage>
</organism>
<keyword evidence="1" id="KW-0808">Transferase</keyword>
<dbReference type="Proteomes" id="UP000215383">
    <property type="component" value="Chromosome 1"/>
</dbReference>